<proteinExistence type="predicted"/>
<organism evidence="3 5">
    <name type="scientific">Sphingomonas yabuuchiae</name>
    <dbReference type="NCBI Taxonomy" id="172044"/>
    <lineage>
        <taxon>Bacteria</taxon>
        <taxon>Pseudomonadati</taxon>
        <taxon>Pseudomonadota</taxon>
        <taxon>Alphaproteobacteria</taxon>
        <taxon>Sphingomonadales</taxon>
        <taxon>Sphingomonadaceae</taxon>
        <taxon>Sphingomonas</taxon>
    </lineage>
</organism>
<feature type="domain" description="DUF4326" evidence="1">
    <location>
        <begin position="9"/>
        <end position="86"/>
    </location>
</feature>
<dbReference type="InterPro" id="IPR025475">
    <property type="entry name" value="DUF4326"/>
</dbReference>
<reference evidence="3" key="2">
    <citation type="submission" date="2021-01" db="EMBL/GenBank/DDBJ databases">
        <title>Genome Sequencing of Type Strains.</title>
        <authorList>
            <person name="Lemaire J.F."/>
            <person name="Inderbitzin P."/>
            <person name="Collins S.B."/>
            <person name="Wespe N."/>
            <person name="Knight-Connoni V."/>
        </authorList>
    </citation>
    <scope>NUCLEOTIDE SEQUENCE</scope>
    <source>
        <strain evidence="3">DSM 14562</strain>
    </source>
</reference>
<accession>A0AA41DE06</accession>
<sequence>MPQRIQLSRKKGWRMPANAVSVARPGPFGNPYPVTDDRSADRAVSAFVAHLANSPSLQEMVAKRLPGKDLACWCAIGQPCHADILLAAANPGFEPQAFDTADSEVPF</sequence>
<evidence type="ECO:0000313" key="5">
    <source>
        <dbReference type="Proteomes" id="UP000704529"/>
    </source>
</evidence>
<dbReference type="EMBL" id="JAFHKU010000114">
    <property type="protein sequence ID" value="MBN3557382.1"/>
    <property type="molecule type" value="Genomic_DNA"/>
</dbReference>
<evidence type="ECO:0000313" key="2">
    <source>
        <dbReference type="EMBL" id="MBB4611210.1"/>
    </source>
</evidence>
<gene>
    <name evidence="2" type="ORF">GGQ89_003453</name>
    <name evidence="3" type="ORF">JYA60_03955</name>
</gene>
<name>A0AA41DE06_9SPHN</name>
<keyword evidence="4" id="KW-1185">Reference proteome</keyword>
<reference evidence="2 4" key="1">
    <citation type="submission" date="2020-08" db="EMBL/GenBank/DDBJ databases">
        <title>Genomic Encyclopedia of Type Strains, Phase IV (KMG-IV): sequencing the most valuable type-strain genomes for metagenomic binning, comparative biology and taxonomic classification.</title>
        <authorList>
            <person name="Goeker M."/>
        </authorList>
    </citation>
    <scope>NUCLEOTIDE SEQUENCE [LARGE SCALE GENOMIC DNA]</scope>
    <source>
        <strain evidence="2 4">DSM 14562</strain>
    </source>
</reference>
<protein>
    <submittedName>
        <fullName evidence="3">DUF4326 domain-containing protein</fullName>
    </submittedName>
</protein>
<dbReference type="EMBL" id="JACHNX010000021">
    <property type="protein sequence ID" value="MBB4611210.1"/>
    <property type="molecule type" value="Genomic_DNA"/>
</dbReference>
<evidence type="ECO:0000259" key="1">
    <source>
        <dbReference type="Pfam" id="PF14216"/>
    </source>
</evidence>
<dbReference type="AlphaFoldDB" id="A0AA41DE06"/>
<dbReference type="Pfam" id="PF14216">
    <property type="entry name" value="DUF4326"/>
    <property type="match status" value="1"/>
</dbReference>
<evidence type="ECO:0000313" key="4">
    <source>
        <dbReference type="Proteomes" id="UP000584663"/>
    </source>
</evidence>
<dbReference type="RefSeq" id="WP_184106562.1">
    <property type="nucleotide sequence ID" value="NZ_JACHNX010000021.1"/>
</dbReference>
<dbReference type="Proteomes" id="UP000704529">
    <property type="component" value="Unassembled WGS sequence"/>
</dbReference>
<evidence type="ECO:0000313" key="3">
    <source>
        <dbReference type="EMBL" id="MBN3557382.1"/>
    </source>
</evidence>
<comment type="caution">
    <text evidence="3">The sequence shown here is derived from an EMBL/GenBank/DDBJ whole genome shotgun (WGS) entry which is preliminary data.</text>
</comment>
<dbReference type="Proteomes" id="UP000584663">
    <property type="component" value="Unassembled WGS sequence"/>
</dbReference>